<reference evidence="2" key="1">
    <citation type="journal article" date="2020" name="Stud. Mycol.">
        <title>101 Dothideomycetes genomes: a test case for predicting lifestyles and emergence of pathogens.</title>
        <authorList>
            <person name="Haridas S."/>
            <person name="Albert R."/>
            <person name="Binder M."/>
            <person name="Bloem J."/>
            <person name="Labutti K."/>
            <person name="Salamov A."/>
            <person name="Andreopoulos B."/>
            <person name="Baker S."/>
            <person name="Barry K."/>
            <person name="Bills G."/>
            <person name="Bluhm B."/>
            <person name="Cannon C."/>
            <person name="Castanera R."/>
            <person name="Culley D."/>
            <person name="Daum C."/>
            <person name="Ezra D."/>
            <person name="Gonzalez J."/>
            <person name="Henrissat B."/>
            <person name="Kuo A."/>
            <person name="Liang C."/>
            <person name="Lipzen A."/>
            <person name="Lutzoni F."/>
            <person name="Magnuson J."/>
            <person name="Mondo S."/>
            <person name="Nolan M."/>
            <person name="Ohm R."/>
            <person name="Pangilinan J."/>
            <person name="Park H.-J."/>
            <person name="Ramirez L."/>
            <person name="Alfaro M."/>
            <person name="Sun H."/>
            <person name="Tritt A."/>
            <person name="Yoshinaga Y."/>
            <person name="Zwiers L.-H."/>
            <person name="Turgeon B."/>
            <person name="Goodwin S."/>
            <person name="Spatafora J."/>
            <person name="Crous P."/>
            <person name="Grigoriev I."/>
        </authorList>
    </citation>
    <scope>NUCLEOTIDE SEQUENCE</scope>
    <source>
        <strain evidence="2">CBS 113979</strain>
    </source>
</reference>
<gene>
    <name evidence="2" type="ORF">K402DRAFT_410453</name>
</gene>
<dbReference type="Proteomes" id="UP000800041">
    <property type="component" value="Unassembled WGS sequence"/>
</dbReference>
<evidence type="ECO:0008006" key="4">
    <source>
        <dbReference type="Google" id="ProtNLM"/>
    </source>
</evidence>
<accession>A0A6G1HB52</accession>
<dbReference type="AlphaFoldDB" id="A0A6G1HB52"/>
<organism evidence="2 3">
    <name type="scientific">Aulographum hederae CBS 113979</name>
    <dbReference type="NCBI Taxonomy" id="1176131"/>
    <lineage>
        <taxon>Eukaryota</taxon>
        <taxon>Fungi</taxon>
        <taxon>Dikarya</taxon>
        <taxon>Ascomycota</taxon>
        <taxon>Pezizomycotina</taxon>
        <taxon>Dothideomycetes</taxon>
        <taxon>Pleosporomycetidae</taxon>
        <taxon>Aulographales</taxon>
        <taxon>Aulographaceae</taxon>
    </lineage>
</organism>
<dbReference type="Gene3D" id="3.40.50.1820">
    <property type="entry name" value="alpha/beta hydrolase"/>
    <property type="match status" value="1"/>
</dbReference>
<dbReference type="SUPFAM" id="SSF53474">
    <property type="entry name" value="alpha/beta-Hydrolases"/>
    <property type="match status" value="1"/>
</dbReference>
<evidence type="ECO:0000313" key="3">
    <source>
        <dbReference type="Proteomes" id="UP000800041"/>
    </source>
</evidence>
<evidence type="ECO:0000256" key="1">
    <source>
        <dbReference type="SAM" id="MobiDB-lite"/>
    </source>
</evidence>
<sequence>MGLPNPTLSFTIPSLHDDLAIQCRIYHPHPSSRNHPIVIAHPYAPLGGCFDDPVVGTVGNEFLKMGWVVATFNFRGAGGGHTSWTGRAEGRDYESVVGVLVGYIGGLRAFGGEDKGESRGRAAEKERSAEKTSERTVHLILAGYSYGSLITTHLPPTPQILSRFANPAEGTAAAEIWARHGSHGHNCDDGDEDQIGDEEDKDTPQKEEKKIDGFGTEVRVKSYYLLVSPLLPPISSLATMALWSVFSSSSLSVSASKKHDDPFQKMRENPSFAVFGDHDSFTSIKKLRHWATRLEEESGGLFGFAIAEGGGHFWREEGAVSVLREGLKGWVDKHFKDNMDDK</sequence>
<evidence type="ECO:0000313" key="2">
    <source>
        <dbReference type="EMBL" id="KAF1990441.1"/>
    </source>
</evidence>
<dbReference type="PANTHER" id="PTHR42103:SF2">
    <property type="entry name" value="AB HYDROLASE-1 DOMAIN-CONTAINING PROTEIN"/>
    <property type="match status" value="1"/>
</dbReference>
<feature type="region of interest" description="Disordered" evidence="1">
    <location>
        <begin position="181"/>
        <end position="209"/>
    </location>
</feature>
<feature type="compositionally biased region" description="Acidic residues" evidence="1">
    <location>
        <begin position="189"/>
        <end position="201"/>
    </location>
</feature>
<dbReference type="InterPro" id="IPR029058">
    <property type="entry name" value="AB_hydrolase_fold"/>
</dbReference>
<proteinExistence type="predicted"/>
<keyword evidence="3" id="KW-1185">Reference proteome</keyword>
<dbReference type="EMBL" id="ML977142">
    <property type="protein sequence ID" value="KAF1990441.1"/>
    <property type="molecule type" value="Genomic_DNA"/>
</dbReference>
<dbReference type="PANTHER" id="PTHR42103">
    <property type="entry name" value="ALPHA/BETA-HYDROLASES SUPERFAMILY PROTEIN"/>
    <property type="match status" value="1"/>
</dbReference>
<protein>
    <recommendedName>
        <fullName evidence="4">Alpha/beta-hydrolase</fullName>
    </recommendedName>
</protein>
<name>A0A6G1HB52_9PEZI</name>
<dbReference type="OrthoDB" id="10260961at2759"/>